<evidence type="ECO:0000313" key="4">
    <source>
        <dbReference type="Proteomes" id="UP000077701"/>
    </source>
</evidence>
<dbReference type="Proteomes" id="UP000077701">
    <property type="component" value="Unassembled WGS sequence"/>
</dbReference>
<evidence type="ECO:0000313" key="3">
    <source>
        <dbReference type="EMBL" id="GAT69061.1"/>
    </source>
</evidence>
<protein>
    <submittedName>
        <fullName evidence="3">Uncharacterized protein</fullName>
    </submittedName>
</protein>
<dbReference type="EMBL" id="BDCX01000012">
    <property type="protein sequence ID" value="GAT69061.1"/>
    <property type="molecule type" value="Genomic_DNA"/>
</dbReference>
<keyword evidence="4" id="KW-1185">Reference proteome</keyword>
<feature type="region of interest" description="Disordered" evidence="1">
    <location>
        <begin position="24"/>
        <end position="58"/>
    </location>
</feature>
<organism evidence="3 4">
    <name type="scientific">Planomonospora sphaerica</name>
    <dbReference type="NCBI Taxonomy" id="161355"/>
    <lineage>
        <taxon>Bacteria</taxon>
        <taxon>Bacillati</taxon>
        <taxon>Actinomycetota</taxon>
        <taxon>Actinomycetes</taxon>
        <taxon>Streptosporangiales</taxon>
        <taxon>Streptosporangiaceae</taxon>
        <taxon>Planomonospora</taxon>
    </lineage>
</organism>
<feature type="region of interest" description="Disordered" evidence="1">
    <location>
        <begin position="168"/>
        <end position="199"/>
    </location>
</feature>
<feature type="compositionally biased region" description="Low complexity" evidence="1">
    <location>
        <begin position="173"/>
        <end position="189"/>
    </location>
</feature>
<reference evidence="4" key="2">
    <citation type="submission" date="2016-04" db="EMBL/GenBank/DDBJ databases">
        <title>Planomonospora sphaerica JCM9374 whole genome shotgun sequence.</title>
        <authorList>
            <person name="Suzuki T."/>
            <person name="Dohra H."/>
            <person name="Kodani S."/>
        </authorList>
    </citation>
    <scope>NUCLEOTIDE SEQUENCE [LARGE SCALE GENOMIC DNA]</scope>
    <source>
        <strain evidence="4">JCM 9374</strain>
    </source>
</reference>
<sequence length="211" mass="21535">MRIRFLAAAAVTTGALMTVLTGAASASGTPSPAESFESSGASELASSGTSGLAVPAVPATPPEGAVTIACRGGKGFVTRALTEAERERIRTEGRRRAGGVEVAPAVPALPADGLSEVRVAERGETVHPEGWDEVRVPGEAVRGKKPHGKPHCVKAFPGKGSCEVVKGRPVPVPRHGSSGPSGSFHSSGPEEAVRVRKLPGKPAVVCVSKRR</sequence>
<feature type="compositionally biased region" description="Low complexity" evidence="1">
    <location>
        <begin position="24"/>
        <end position="51"/>
    </location>
</feature>
<keyword evidence="2" id="KW-0732">Signal</keyword>
<feature type="signal peptide" evidence="2">
    <location>
        <begin position="1"/>
        <end position="26"/>
    </location>
</feature>
<dbReference type="RefSeq" id="WP_068900157.1">
    <property type="nucleotide sequence ID" value="NZ_BDCX01000012.1"/>
</dbReference>
<gene>
    <name evidence="3" type="ORF">PS9374_04728</name>
</gene>
<name>A0A171DJR5_9ACTN</name>
<evidence type="ECO:0000256" key="1">
    <source>
        <dbReference type="SAM" id="MobiDB-lite"/>
    </source>
</evidence>
<proteinExistence type="predicted"/>
<accession>A0A171DJR5</accession>
<feature type="chain" id="PRO_5039706802" evidence="2">
    <location>
        <begin position="27"/>
        <end position="211"/>
    </location>
</feature>
<reference evidence="3 4" key="1">
    <citation type="journal article" date="2016" name="Genome Announc.">
        <title>Draft Genome Sequence of Planomonospora sphaerica JCM9374, a Rare Actinomycete.</title>
        <authorList>
            <person name="Dohra H."/>
            <person name="Suzuki T."/>
            <person name="Inoue Y."/>
            <person name="Kodani S."/>
        </authorList>
    </citation>
    <scope>NUCLEOTIDE SEQUENCE [LARGE SCALE GENOMIC DNA]</scope>
    <source>
        <strain evidence="3 4">JCM 9374</strain>
    </source>
</reference>
<evidence type="ECO:0000256" key="2">
    <source>
        <dbReference type="SAM" id="SignalP"/>
    </source>
</evidence>
<comment type="caution">
    <text evidence="3">The sequence shown here is derived from an EMBL/GenBank/DDBJ whole genome shotgun (WGS) entry which is preliminary data.</text>
</comment>
<dbReference type="STRING" id="161355.PS9374_04728"/>
<dbReference type="AlphaFoldDB" id="A0A171DJR5"/>